<dbReference type="InterPro" id="IPR003362">
    <property type="entry name" value="Bact_transf"/>
</dbReference>
<dbReference type="GO" id="GO:0016740">
    <property type="term" value="F:transferase activity"/>
    <property type="evidence" value="ECO:0007669"/>
    <property type="project" value="UniProtKB-KW"/>
</dbReference>
<keyword evidence="4" id="KW-0808">Transferase</keyword>
<comment type="caution">
    <text evidence="4">The sequence shown here is derived from an EMBL/GenBank/DDBJ whole genome shotgun (WGS) entry which is preliminary data.</text>
</comment>
<name>A0ABT2NP58_9RHOB</name>
<keyword evidence="2" id="KW-0270">Exopolysaccharide synthesis</keyword>
<reference evidence="5" key="1">
    <citation type="submission" date="2023-07" db="EMBL/GenBank/DDBJ databases">
        <title>Defluviimonas sediminis sp. nov., isolated from mangrove sediment.</title>
        <authorList>
            <person name="Liu L."/>
            <person name="Li J."/>
            <person name="Huang Y."/>
            <person name="Pan J."/>
            <person name="Li M."/>
        </authorList>
    </citation>
    <scope>NUCLEOTIDE SEQUENCE [LARGE SCALE GENOMIC DNA]</scope>
    <source>
        <strain evidence="5">FT324</strain>
    </source>
</reference>
<dbReference type="PANTHER" id="PTHR30576:SF0">
    <property type="entry name" value="UNDECAPRENYL-PHOSPHATE N-ACETYLGALACTOSAMINYL 1-PHOSPHATE TRANSFERASE-RELATED"/>
    <property type="match status" value="1"/>
</dbReference>
<dbReference type="Pfam" id="PF02397">
    <property type="entry name" value="Bac_transf"/>
    <property type="match status" value="1"/>
</dbReference>
<evidence type="ECO:0000256" key="2">
    <source>
        <dbReference type="ARBA" id="ARBA00023169"/>
    </source>
</evidence>
<dbReference type="Proteomes" id="UP001205601">
    <property type="component" value="Unassembled WGS sequence"/>
</dbReference>
<evidence type="ECO:0000313" key="4">
    <source>
        <dbReference type="EMBL" id="MCT8330669.1"/>
    </source>
</evidence>
<sequence>MTKRLFDVGLAIALLPFLLPVMAAIAVVVLVCDGRPVLHAGERMQTCDRGFLLWKFRTMRPGSADGVATGGDKNGRVTRLGRVLRRTRLDEMPQLFHILSGRMSFVGPRPPLRRYVELHPEIFAEVLQSRPGVTGLATVRFHAHESRLMARCRTALESDGVYRRRCLPAKARLDRLYARKRHLGLDLLILAWTIRAVLPGRTRGT</sequence>
<proteinExistence type="inferred from homology"/>
<evidence type="ECO:0000259" key="3">
    <source>
        <dbReference type="Pfam" id="PF02397"/>
    </source>
</evidence>
<evidence type="ECO:0000256" key="1">
    <source>
        <dbReference type="ARBA" id="ARBA00006464"/>
    </source>
</evidence>
<organism evidence="4 5">
    <name type="scientific">Albidovulum sediminis</name>
    <dbReference type="NCBI Taxonomy" id="3066345"/>
    <lineage>
        <taxon>Bacteria</taxon>
        <taxon>Pseudomonadati</taxon>
        <taxon>Pseudomonadota</taxon>
        <taxon>Alphaproteobacteria</taxon>
        <taxon>Rhodobacterales</taxon>
        <taxon>Paracoccaceae</taxon>
        <taxon>Albidovulum</taxon>
    </lineage>
</organism>
<protein>
    <submittedName>
        <fullName evidence="4">Sugar transferase</fullName>
    </submittedName>
</protein>
<comment type="similarity">
    <text evidence="1">Belongs to the bacterial sugar transferase family.</text>
</comment>
<dbReference type="RefSeq" id="WP_261496526.1">
    <property type="nucleotide sequence ID" value="NZ_JAOCQF010000002.1"/>
</dbReference>
<evidence type="ECO:0000313" key="5">
    <source>
        <dbReference type="Proteomes" id="UP001205601"/>
    </source>
</evidence>
<dbReference type="PANTHER" id="PTHR30576">
    <property type="entry name" value="COLANIC BIOSYNTHESIS UDP-GLUCOSE LIPID CARRIER TRANSFERASE"/>
    <property type="match status" value="1"/>
</dbReference>
<dbReference type="EMBL" id="JAOCQF010000002">
    <property type="protein sequence ID" value="MCT8330669.1"/>
    <property type="molecule type" value="Genomic_DNA"/>
</dbReference>
<gene>
    <name evidence="4" type="ORF">N5I32_14180</name>
</gene>
<keyword evidence="5" id="KW-1185">Reference proteome</keyword>
<accession>A0ABT2NP58</accession>
<feature type="domain" description="Bacterial sugar transferase" evidence="3">
    <location>
        <begin position="3"/>
        <end position="198"/>
    </location>
</feature>